<gene>
    <name evidence="1" type="ORF">JAN5088_00816</name>
</gene>
<dbReference type="AlphaFoldDB" id="A0A0M6XPK3"/>
<accession>A0A0M6XPK3</accession>
<reference evidence="1 2" key="1">
    <citation type="submission" date="2015-07" db="EMBL/GenBank/DDBJ databases">
        <authorList>
            <person name="Noorani M."/>
        </authorList>
    </citation>
    <scope>NUCLEOTIDE SEQUENCE [LARGE SCALE GENOMIC DNA]</scope>
    <source>
        <strain evidence="1 2">CECT 5088</strain>
    </source>
</reference>
<evidence type="ECO:0000313" key="1">
    <source>
        <dbReference type="EMBL" id="CTQ32055.1"/>
    </source>
</evidence>
<organism evidence="1 2">
    <name type="scientific">Jannaschia rubra</name>
    <dbReference type="NCBI Taxonomy" id="282197"/>
    <lineage>
        <taxon>Bacteria</taxon>
        <taxon>Pseudomonadati</taxon>
        <taxon>Pseudomonadota</taxon>
        <taxon>Alphaproteobacteria</taxon>
        <taxon>Rhodobacterales</taxon>
        <taxon>Roseobacteraceae</taxon>
        <taxon>Jannaschia</taxon>
    </lineage>
</organism>
<name>A0A0M6XPK3_9RHOB</name>
<keyword evidence="2" id="KW-1185">Reference proteome</keyword>
<evidence type="ECO:0000313" key="2">
    <source>
        <dbReference type="Proteomes" id="UP000048908"/>
    </source>
</evidence>
<dbReference type="OrthoDB" id="7870187at2"/>
<proteinExistence type="predicted"/>
<dbReference type="STRING" id="282197.SAMN04488517_104178"/>
<sequence length="149" mass="16581">MSDWTAARRAARIAEVSGIEVKRADVSPADKDRIELAVMRIGGPRRNQVFYRSLSDACAQEGWPLEHPMTIWTVAMYANVFPVQRLKGDARVVEGPIHFTGPDFALTSSNLDLFWGDTVLVALALKRRDAPGVDKMLYRRAGAGPYHRA</sequence>
<dbReference type="EMBL" id="CXPG01000012">
    <property type="protein sequence ID" value="CTQ32055.1"/>
    <property type="molecule type" value="Genomic_DNA"/>
</dbReference>
<dbReference type="Proteomes" id="UP000048908">
    <property type="component" value="Unassembled WGS sequence"/>
</dbReference>
<dbReference type="RefSeq" id="WP_055681510.1">
    <property type="nucleotide sequence ID" value="NZ_CXPG01000012.1"/>
</dbReference>
<protein>
    <submittedName>
        <fullName evidence="1">Uncharacterized protein</fullName>
    </submittedName>
</protein>